<dbReference type="Proteomes" id="UP000266673">
    <property type="component" value="Unassembled WGS sequence"/>
</dbReference>
<accession>A0A397U4V6</accession>
<sequence>MNDNFNTIIKYYSKKAKKISDDLLDLFKNLFLCGVQISGGEIHVLLFARYMNHQFNVLKKLKTVVIPVIPSNSDQAIQAGEMINLLYLITQITQRFVNQIHKIEKEIEMINSDKREEEEIEEGEILEEEEIEEEEILEEEILEESTNPGNFLLNNFISAPSSPKMK</sequence>
<protein>
    <submittedName>
        <fullName evidence="1">Uncharacterized protein</fullName>
    </submittedName>
</protein>
<comment type="caution">
    <text evidence="1">The sequence shown here is derived from an EMBL/GenBank/DDBJ whole genome shotgun (WGS) entry which is preliminary data.</text>
</comment>
<name>A0A397U4V6_9GLOM</name>
<reference evidence="1 2" key="1">
    <citation type="submission" date="2018-06" db="EMBL/GenBank/DDBJ databases">
        <title>Comparative genomics reveals the genomic features of Rhizophagus irregularis, R. cerebriforme, R. diaphanum and Gigaspora rosea, and their symbiotic lifestyle signature.</title>
        <authorList>
            <person name="Morin E."/>
            <person name="San Clemente H."/>
            <person name="Chen E.C.H."/>
            <person name="De La Providencia I."/>
            <person name="Hainaut M."/>
            <person name="Kuo A."/>
            <person name="Kohler A."/>
            <person name="Murat C."/>
            <person name="Tang N."/>
            <person name="Roy S."/>
            <person name="Loubradou J."/>
            <person name="Henrissat B."/>
            <person name="Grigoriev I.V."/>
            <person name="Corradi N."/>
            <person name="Roux C."/>
            <person name="Martin F.M."/>
        </authorList>
    </citation>
    <scope>NUCLEOTIDE SEQUENCE [LARGE SCALE GENOMIC DNA]</scope>
    <source>
        <strain evidence="1 2">DAOM 194757</strain>
    </source>
</reference>
<dbReference type="AlphaFoldDB" id="A0A397U4V6"/>
<dbReference type="EMBL" id="QKWP01002132">
    <property type="protein sequence ID" value="RIB04671.1"/>
    <property type="molecule type" value="Genomic_DNA"/>
</dbReference>
<proteinExistence type="predicted"/>
<keyword evidence="2" id="KW-1185">Reference proteome</keyword>
<organism evidence="1 2">
    <name type="scientific">Gigaspora rosea</name>
    <dbReference type="NCBI Taxonomy" id="44941"/>
    <lineage>
        <taxon>Eukaryota</taxon>
        <taxon>Fungi</taxon>
        <taxon>Fungi incertae sedis</taxon>
        <taxon>Mucoromycota</taxon>
        <taxon>Glomeromycotina</taxon>
        <taxon>Glomeromycetes</taxon>
        <taxon>Diversisporales</taxon>
        <taxon>Gigasporaceae</taxon>
        <taxon>Gigaspora</taxon>
    </lineage>
</organism>
<evidence type="ECO:0000313" key="1">
    <source>
        <dbReference type="EMBL" id="RIB04671.1"/>
    </source>
</evidence>
<gene>
    <name evidence="1" type="ORF">C2G38_663899</name>
</gene>
<evidence type="ECO:0000313" key="2">
    <source>
        <dbReference type="Proteomes" id="UP000266673"/>
    </source>
</evidence>